<dbReference type="STRING" id="1229662.W3XDD3"/>
<feature type="region of interest" description="Disordered" evidence="1">
    <location>
        <begin position="258"/>
        <end position="303"/>
    </location>
</feature>
<dbReference type="InterPro" id="IPR007681">
    <property type="entry name" value="Mog1"/>
</dbReference>
<dbReference type="OrthoDB" id="5590473at2759"/>
<dbReference type="KEGG" id="pfy:PFICI_05900"/>
<dbReference type="AlphaFoldDB" id="W3XDD3"/>
<accession>W3XDD3</accession>
<evidence type="ECO:0000313" key="2">
    <source>
        <dbReference type="EMBL" id="ETS84024.1"/>
    </source>
</evidence>
<name>W3XDD3_PESFW</name>
<dbReference type="GO" id="GO:0031267">
    <property type="term" value="F:small GTPase binding"/>
    <property type="evidence" value="ECO:0007669"/>
    <property type="project" value="TreeGrafter"/>
</dbReference>
<dbReference type="Gene3D" id="3.40.50.1010">
    <property type="entry name" value="5'-nuclease"/>
    <property type="match status" value="1"/>
</dbReference>
<feature type="compositionally biased region" description="Polar residues" evidence="1">
    <location>
        <begin position="264"/>
        <end position="274"/>
    </location>
</feature>
<evidence type="ECO:0000313" key="3">
    <source>
        <dbReference type="Proteomes" id="UP000030651"/>
    </source>
</evidence>
<dbReference type="GO" id="GO:0005085">
    <property type="term" value="F:guanyl-nucleotide exchange factor activity"/>
    <property type="evidence" value="ECO:0007669"/>
    <property type="project" value="TreeGrafter"/>
</dbReference>
<dbReference type="HOGENOM" id="CLU_358658_0_0_1"/>
<dbReference type="CDD" id="cd18724">
    <property type="entry name" value="PIN_LabA-like"/>
    <property type="match status" value="1"/>
</dbReference>
<proteinExistence type="predicted"/>
<protein>
    <recommendedName>
        <fullName evidence="4">NYN domain-containing protein</fullName>
    </recommendedName>
</protein>
<evidence type="ECO:0000256" key="1">
    <source>
        <dbReference type="SAM" id="MobiDB-lite"/>
    </source>
</evidence>
<dbReference type="EMBL" id="KI912111">
    <property type="protein sequence ID" value="ETS84024.1"/>
    <property type="molecule type" value="Genomic_DNA"/>
</dbReference>
<organism evidence="2 3">
    <name type="scientific">Pestalotiopsis fici (strain W106-1 / CGMCC3.15140)</name>
    <dbReference type="NCBI Taxonomy" id="1229662"/>
    <lineage>
        <taxon>Eukaryota</taxon>
        <taxon>Fungi</taxon>
        <taxon>Dikarya</taxon>
        <taxon>Ascomycota</taxon>
        <taxon>Pezizomycotina</taxon>
        <taxon>Sordariomycetes</taxon>
        <taxon>Xylariomycetidae</taxon>
        <taxon>Amphisphaeriales</taxon>
        <taxon>Sporocadaceae</taxon>
        <taxon>Pestalotiopsis</taxon>
    </lineage>
</organism>
<sequence length="781" mass="85053">MVTGHIPQFVPSIETSPSIFDDTRSSTSEATSPDHSLGSGETSLDDSTSAATIQDKHLPVIKRRAFRGNMPASNDIQPRLGFGSLDINSIVDYGTRPKTPDAMVSPISTYTRMRLATPPHTPEQKQLGLSAGLDHAVALAELAISATARSPVSAEHTEIPRANPKSLTTYIAGTLRSSPRWKSTASGVENSRKDAVSRETSPSVPSHEECHEGRASETTKPADEDYVPFFGAAQASLCQPALVATGLVALGASEMCTDSKDPHTSVSYRITNEDGSTDRRRTVSQASPMGQNDLFGAKRSTQKPRAVTNIEKNHYLEALRAAVQPKSDMSSNNDSRVHGPTEIRPVTTNVQTSGTRTAITTPSMSGRGLQTIRGQGMDSWLSTEENVNVPPTPKGLSQARGDVFLTTLNDICTSSLSATTKAHVVPRDRSAYATAVVTTKNIARHPLGEIDIDEDDEVGGCPVLSSTLLPPVQSPDAFKTPFSRKIPSLAEQQIQDMFRAQVQQAATFGAHFQPMCHLTKEQKFDNLLTKMQGKHLFDHRHADETARDVHCFVDMSNIFIGFQDTAKTSQGLPSSARVTFSPFSFEHLAFVLERGRNTVKRRLAGSVRQAHQMNKLPTHIADAQAYGYDCKILHQVVKLDLTQPLSGSPHTSGDESRTGTLCPRTKLGEQGVDEALHLSMQDSILDAHGKPGIMVLGTGDAKPAEYSDGFAHYAIKALKHGWQVEVVSWRKCLSGEWKKSPFKDKYAEQFRIIILDDFFNEIHATWSSNINTRPSAVLARA</sequence>
<reference evidence="3" key="1">
    <citation type="journal article" date="2015" name="BMC Genomics">
        <title>Genomic and transcriptomic analysis of the endophytic fungus Pestalotiopsis fici reveals its lifestyle and high potential for synthesis of natural products.</title>
        <authorList>
            <person name="Wang X."/>
            <person name="Zhang X."/>
            <person name="Liu L."/>
            <person name="Xiang M."/>
            <person name="Wang W."/>
            <person name="Sun X."/>
            <person name="Che Y."/>
            <person name="Guo L."/>
            <person name="Liu G."/>
            <person name="Guo L."/>
            <person name="Wang C."/>
            <person name="Yin W.B."/>
            <person name="Stadler M."/>
            <person name="Zhang X."/>
            <person name="Liu X."/>
        </authorList>
    </citation>
    <scope>NUCLEOTIDE SEQUENCE [LARGE SCALE GENOMIC DNA]</scope>
    <source>
        <strain evidence="3">W106-1 / CGMCC3.15140</strain>
    </source>
</reference>
<keyword evidence="3" id="KW-1185">Reference proteome</keyword>
<gene>
    <name evidence="2" type="ORF">PFICI_05900</name>
</gene>
<feature type="region of interest" description="Disordered" evidence="1">
    <location>
        <begin position="178"/>
        <end position="221"/>
    </location>
</feature>
<feature type="region of interest" description="Disordered" evidence="1">
    <location>
        <begin position="1"/>
        <end position="51"/>
    </location>
</feature>
<dbReference type="GO" id="GO:0005634">
    <property type="term" value="C:nucleus"/>
    <property type="evidence" value="ECO:0007669"/>
    <property type="project" value="TreeGrafter"/>
</dbReference>
<evidence type="ECO:0008006" key="4">
    <source>
        <dbReference type="Google" id="ProtNLM"/>
    </source>
</evidence>
<dbReference type="eggNOG" id="ENOG502S3QT">
    <property type="taxonomic scope" value="Eukaryota"/>
</dbReference>
<feature type="compositionally biased region" description="Basic and acidic residues" evidence="1">
    <location>
        <begin position="206"/>
        <end position="221"/>
    </location>
</feature>
<dbReference type="RefSeq" id="XP_007832672.1">
    <property type="nucleotide sequence ID" value="XM_007834481.1"/>
</dbReference>
<dbReference type="PANTHER" id="PTHR15837">
    <property type="entry name" value="RAN GUANINE NUCLEOTIDE RELEASE FACTOR"/>
    <property type="match status" value="1"/>
</dbReference>
<feature type="compositionally biased region" description="Polar residues" evidence="1">
    <location>
        <begin position="178"/>
        <end position="189"/>
    </location>
</feature>
<dbReference type="InParanoid" id="W3XDD3"/>
<feature type="compositionally biased region" description="Polar residues" evidence="1">
    <location>
        <begin position="25"/>
        <end position="51"/>
    </location>
</feature>
<dbReference type="GeneID" id="19270913"/>
<dbReference type="GO" id="GO:0006606">
    <property type="term" value="P:protein import into nucleus"/>
    <property type="evidence" value="ECO:0007669"/>
    <property type="project" value="TreeGrafter"/>
</dbReference>
<dbReference type="PANTHER" id="PTHR15837:SF5">
    <property type="entry name" value="NYN DOMAIN-CONTAINING PROTEIN"/>
    <property type="match status" value="1"/>
</dbReference>
<dbReference type="Proteomes" id="UP000030651">
    <property type="component" value="Unassembled WGS sequence"/>
</dbReference>